<proteinExistence type="predicted"/>
<evidence type="ECO:0000313" key="4">
    <source>
        <dbReference type="Proteomes" id="UP000613580"/>
    </source>
</evidence>
<feature type="compositionally biased region" description="Polar residues" evidence="1">
    <location>
        <begin position="462"/>
        <end position="471"/>
    </location>
</feature>
<keyword evidence="2" id="KW-0812">Transmembrane</keyword>
<comment type="caution">
    <text evidence="3">The sequence shown here is derived from an EMBL/GenBank/DDBJ whole genome shotgun (WGS) entry which is preliminary data.</text>
</comment>
<keyword evidence="2" id="KW-0472">Membrane</keyword>
<dbReference type="OrthoDB" id="2670057at2759"/>
<protein>
    <submittedName>
        <fullName evidence="3">Uncharacterized protein</fullName>
    </submittedName>
</protein>
<feature type="region of interest" description="Disordered" evidence="1">
    <location>
        <begin position="462"/>
        <end position="488"/>
    </location>
</feature>
<feature type="transmembrane region" description="Helical" evidence="2">
    <location>
        <begin position="107"/>
        <end position="129"/>
    </location>
</feature>
<accession>A0A8H6WHD7</accession>
<keyword evidence="4" id="KW-1185">Reference proteome</keyword>
<evidence type="ECO:0000256" key="2">
    <source>
        <dbReference type="SAM" id="Phobius"/>
    </source>
</evidence>
<evidence type="ECO:0000256" key="1">
    <source>
        <dbReference type="SAM" id="MobiDB-lite"/>
    </source>
</evidence>
<dbReference type="EMBL" id="JACAZE010000005">
    <property type="protein sequence ID" value="KAF7316891.1"/>
    <property type="molecule type" value="Genomic_DNA"/>
</dbReference>
<dbReference type="Proteomes" id="UP000613580">
    <property type="component" value="Unassembled WGS sequence"/>
</dbReference>
<feature type="region of interest" description="Disordered" evidence="1">
    <location>
        <begin position="68"/>
        <end position="99"/>
    </location>
</feature>
<name>A0A8H6WHD7_MYCCL</name>
<gene>
    <name evidence="3" type="ORF">HMN09_00423100</name>
</gene>
<feature type="region of interest" description="Disordered" evidence="1">
    <location>
        <begin position="134"/>
        <end position="153"/>
    </location>
</feature>
<organism evidence="3 4">
    <name type="scientific">Mycena chlorophos</name>
    <name type="common">Agaric fungus</name>
    <name type="synonym">Agaricus chlorophos</name>
    <dbReference type="NCBI Taxonomy" id="658473"/>
    <lineage>
        <taxon>Eukaryota</taxon>
        <taxon>Fungi</taxon>
        <taxon>Dikarya</taxon>
        <taxon>Basidiomycota</taxon>
        <taxon>Agaricomycotina</taxon>
        <taxon>Agaricomycetes</taxon>
        <taxon>Agaricomycetidae</taxon>
        <taxon>Agaricales</taxon>
        <taxon>Marasmiineae</taxon>
        <taxon>Mycenaceae</taxon>
        <taxon>Mycena</taxon>
    </lineage>
</organism>
<sequence length="488" mass="51914">MVHQPIRRHNHNEGLAKRQTALPTAAGLTGASIFANTDATAATLALNTAGDAGATNAAEGVQLSSSATNTFIPSTPTPTNNTTAPAVDSPAAEASSSSSSTISMGTVIGACLGALAGALFLILIGLWLYRRGTQPRRRSPSNAHKTNNDKERAWTKMDEDKWDGKNGSEGKYQQKGVVSVGPMEKLTMFKQTPSLHTVSNAGDQESLPSVASFSHPFAQYHPGLAKELAEDNSSLPAPPQRPFLARVEPIPPISWDGDTARDSFLSLSSNPAMSPGVDMAIPTPKLTSSEPHQWQSAVVMNFDTAAEDGPRGRSPANDSNNEPRRKSANNPFFGSRMSVHSTHSRSRSQSRSRTPSISASSRAALPDADTMPAPPTRAYTREEKGKYRAVDPPSPTSSRAPSTIVDHNPFNDPITPIVPFKTEHLSQGSQDRAMASLLAALGPEASAGAIQERLRVASMNPSVMSESQYTETDGDTLHQSWPVPPSRP</sequence>
<reference evidence="3" key="1">
    <citation type="submission" date="2020-05" db="EMBL/GenBank/DDBJ databases">
        <title>Mycena genomes resolve the evolution of fungal bioluminescence.</title>
        <authorList>
            <person name="Tsai I.J."/>
        </authorList>
    </citation>
    <scope>NUCLEOTIDE SEQUENCE</scope>
    <source>
        <strain evidence="3">110903Hualien_Pintung</strain>
    </source>
</reference>
<feature type="region of interest" description="Disordered" evidence="1">
    <location>
        <begin position="305"/>
        <end position="410"/>
    </location>
</feature>
<feature type="compositionally biased region" description="Low complexity" evidence="1">
    <location>
        <begin position="351"/>
        <end position="362"/>
    </location>
</feature>
<keyword evidence="2" id="KW-1133">Transmembrane helix</keyword>
<feature type="compositionally biased region" description="Basic and acidic residues" evidence="1">
    <location>
        <begin position="379"/>
        <end position="389"/>
    </location>
</feature>
<evidence type="ECO:0000313" key="3">
    <source>
        <dbReference type="EMBL" id="KAF7316891.1"/>
    </source>
</evidence>
<dbReference type="AlphaFoldDB" id="A0A8H6WHD7"/>